<evidence type="ECO:0000313" key="2">
    <source>
        <dbReference type="Proteomes" id="UP000623010"/>
    </source>
</evidence>
<dbReference type="Pfam" id="PF19564">
    <property type="entry name" value="DUF6086"/>
    <property type="match status" value="1"/>
</dbReference>
<gene>
    <name evidence="1" type="ORF">GCM10010389_16800</name>
</gene>
<reference evidence="1" key="1">
    <citation type="journal article" date="2014" name="Int. J. Syst. Evol. Microbiol.">
        <title>Complete genome sequence of Corynebacterium casei LMG S-19264T (=DSM 44701T), isolated from a smear-ripened cheese.</title>
        <authorList>
            <consortium name="US DOE Joint Genome Institute (JGI-PGF)"/>
            <person name="Walter F."/>
            <person name="Albersmeier A."/>
            <person name="Kalinowski J."/>
            <person name="Ruckert C."/>
        </authorList>
    </citation>
    <scope>NUCLEOTIDE SEQUENCE</scope>
    <source>
        <strain evidence="1">JCM 5016</strain>
    </source>
</reference>
<keyword evidence="2" id="KW-1185">Reference proteome</keyword>
<protein>
    <submittedName>
        <fullName evidence="1">Uncharacterized protein</fullName>
    </submittedName>
</protein>
<dbReference type="RefSeq" id="WP_190056693.1">
    <property type="nucleotide sequence ID" value="NZ_BMWH01000004.1"/>
</dbReference>
<organism evidence="1 2">
    <name type="scientific">Streptomyces echinoruber</name>
    <dbReference type="NCBI Taxonomy" id="68898"/>
    <lineage>
        <taxon>Bacteria</taxon>
        <taxon>Bacillati</taxon>
        <taxon>Actinomycetota</taxon>
        <taxon>Actinomycetes</taxon>
        <taxon>Kitasatosporales</taxon>
        <taxon>Streptomycetaceae</taxon>
        <taxon>Streptomyces</taxon>
    </lineage>
</organism>
<dbReference type="AlphaFoldDB" id="A0A918R127"/>
<proteinExistence type="predicted"/>
<dbReference type="Proteomes" id="UP000623010">
    <property type="component" value="Unassembled WGS sequence"/>
</dbReference>
<dbReference type="InterPro" id="IPR045732">
    <property type="entry name" value="DUF6086"/>
</dbReference>
<evidence type="ECO:0000313" key="1">
    <source>
        <dbReference type="EMBL" id="GGZ79785.1"/>
    </source>
</evidence>
<accession>A0A918R127</accession>
<dbReference type="EMBL" id="BMWH01000004">
    <property type="protein sequence ID" value="GGZ79785.1"/>
    <property type="molecule type" value="Genomic_DNA"/>
</dbReference>
<sequence length="144" mass="15712">MSQYFDMGNETLWNPSNGVSRLFLRQVRVFEAEVGIPSGIGPMVNDECRIDPAEFEVFVNALLERQQNTRHPVMLALFEGFTATVLALADRAGITVDCAGPSAASGSPVEDVQVSRLTGSSAPPTGEIWASRLRERARELSRAM</sequence>
<name>A0A918R127_9ACTN</name>
<reference evidence="1" key="2">
    <citation type="submission" date="2020-09" db="EMBL/GenBank/DDBJ databases">
        <authorList>
            <person name="Sun Q."/>
            <person name="Ohkuma M."/>
        </authorList>
    </citation>
    <scope>NUCLEOTIDE SEQUENCE</scope>
    <source>
        <strain evidence="1">JCM 5016</strain>
    </source>
</reference>
<comment type="caution">
    <text evidence="1">The sequence shown here is derived from an EMBL/GenBank/DDBJ whole genome shotgun (WGS) entry which is preliminary data.</text>
</comment>